<protein>
    <submittedName>
        <fullName evidence="1">Uncharacterized protein</fullName>
    </submittedName>
</protein>
<dbReference type="Proteomes" id="UP001256646">
    <property type="component" value="Unassembled WGS sequence"/>
</dbReference>
<gene>
    <name evidence="1" type="ORF">RGC78_09310</name>
</gene>
<proteinExistence type="predicted"/>
<name>A0ABU1EI69_9CLOT</name>
<comment type="caution">
    <text evidence="1">The sequence shown here is derived from an EMBL/GenBank/DDBJ whole genome shotgun (WGS) entry which is preliminary data.</text>
</comment>
<sequence length="68" mass="7649">MIEIKKEELLKGTPDYEEYSENVCNLSMEELKELGLLKCGGCCTKNNQSVDCNKCTGCKSKKCSKHKL</sequence>
<reference evidence="1 2" key="1">
    <citation type="submission" date="2023-09" db="EMBL/GenBank/DDBJ databases">
        <authorList>
            <person name="Zhai L."/>
        </authorList>
    </citation>
    <scope>NUCLEOTIDE SEQUENCE [LARGE SCALE GENOMIC DNA]</scope>
    <source>
        <strain evidence="1 2">5 N-1</strain>
    </source>
</reference>
<evidence type="ECO:0000313" key="2">
    <source>
        <dbReference type="Proteomes" id="UP001256646"/>
    </source>
</evidence>
<evidence type="ECO:0000313" key="1">
    <source>
        <dbReference type="EMBL" id="MDR5587664.1"/>
    </source>
</evidence>
<keyword evidence="2" id="KW-1185">Reference proteome</keyword>
<dbReference type="RefSeq" id="WP_252213774.1">
    <property type="nucleotide sequence ID" value="NZ_JAVJAN010000022.1"/>
</dbReference>
<accession>A0ABU1EI69</accession>
<organism evidence="1 2">
    <name type="scientific">Clostridium aquiflavi</name>
    <dbReference type="NCBI Taxonomy" id="3073603"/>
    <lineage>
        <taxon>Bacteria</taxon>
        <taxon>Bacillati</taxon>
        <taxon>Bacillota</taxon>
        <taxon>Clostridia</taxon>
        <taxon>Eubacteriales</taxon>
        <taxon>Clostridiaceae</taxon>
        <taxon>Clostridium</taxon>
    </lineage>
</organism>
<dbReference type="EMBL" id="JAVJAN010000022">
    <property type="protein sequence ID" value="MDR5587664.1"/>
    <property type="molecule type" value="Genomic_DNA"/>
</dbReference>